<proteinExistence type="predicted"/>
<name>A0A2N2F3Q7_9BACT</name>
<accession>A0A2N2F3Q7</accession>
<organism evidence="2 3">
    <name type="scientific">Candidatus Dojkabacteria bacterium HGW-Dojkabacteria-1</name>
    <dbReference type="NCBI Taxonomy" id="2013761"/>
    <lineage>
        <taxon>Bacteria</taxon>
        <taxon>Candidatus Dojkabacteria</taxon>
    </lineage>
</organism>
<evidence type="ECO:0000256" key="1">
    <source>
        <dbReference type="SAM" id="Phobius"/>
    </source>
</evidence>
<keyword evidence="1" id="KW-0812">Transmembrane</keyword>
<dbReference type="PANTHER" id="PTHR37953">
    <property type="entry name" value="UPF0127 PROTEIN MJ1496"/>
    <property type="match status" value="1"/>
</dbReference>
<evidence type="ECO:0000313" key="3">
    <source>
        <dbReference type="Proteomes" id="UP000233417"/>
    </source>
</evidence>
<dbReference type="Gene3D" id="2.60.120.1140">
    <property type="entry name" value="Protein of unknown function DUF192"/>
    <property type="match status" value="1"/>
</dbReference>
<evidence type="ECO:0008006" key="4">
    <source>
        <dbReference type="Google" id="ProtNLM"/>
    </source>
</evidence>
<dbReference type="Proteomes" id="UP000233417">
    <property type="component" value="Unassembled WGS sequence"/>
</dbReference>
<feature type="transmembrane region" description="Helical" evidence="1">
    <location>
        <begin position="7"/>
        <end position="28"/>
    </location>
</feature>
<dbReference type="PANTHER" id="PTHR37953:SF1">
    <property type="entry name" value="UPF0127 PROTEIN MJ1496"/>
    <property type="match status" value="1"/>
</dbReference>
<dbReference type="InterPro" id="IPR003795">
    <property type="entry name" value="DUF192"/>
</dbReference>
<keyword evidence="1" id="KW-0472">Membrane</keyword>
<dbReference type="Pfam" id="PF02643">
    <property type="entry name" value="DUF192"/>
    <property type="match status" value="1"/>
</dbReference>
<gene>
    <name evidence="2" type="ORF">CVU76_02005</name>
</gene>
<dbReference type="AlphaFoldDB" id="A0A2N2F3Q7"/>
<protein>
    <recommendedName>
        <fullName evidence="4">DUF192 domain-containing protein</fullName>
    </recommendedName>
</protein>
<keyword evidence="1" id="KW-1133">Transmembrane helix</keyword>
<dbReference type="InterPro" id="IPR038695">
    <property type="entry name" value="Saro_0823-like_sf"/>
</dbReference>
<comment type="caution">
    <text evidence="2">The sequence shown here is derived from an EMBL/GenBank/DDBJ whole genome shotgun (WGS) entry which is preliminary data.</text>
</comment>
<sequence length="177" mass="20149">MNASLKVILYIFFVAVIFYFVQDNLGIFDISFKQKEEQENVQNEEVNKQSTVEIYNEDGDSMIVKVDLAQTDDQRRMGLSGRKSLGDYEGMLFVMDEVGTYAFWMKDMLIPLDIIFIDSKFFIVDIKEDEQPCGSGYCPSIYSDVPFLYVLEVNAGFAKANRVVVGNSMVFNISSSL</sequence>
<dbReference type="EMBL" id="PHAO01000001">
    <property type="protein sequence ID" value="PKN02783.1"/>
    <property type="molecule type" value="Genomic_DNA"/>
</dbReference>
<evidence type="ECO:0000313" key="2">
    <source>
        <dbReference type="EMBL" id="PKN02783.1"/>
    </source>
</evidence>
<reference evidence="2 3" key="1">
    <citation type="journal article" date="2017" name="ISME J.">
        <title>Potential for microbial H2 and metal transformations associated with novel bacteria and archaea in deep terrestrial subsurface sediments.</title>
        <authorList>
            <person name="Hernsdorf A.W."/>
            <person name="Amano Y."/>
            <person name="Miyakawa K."/>
            <person name="Ise K."/>
            <person name="Suzuki Y."/>
            <person name="Anantharaman K."/>
            <person name="Probst A."/>
            <person name="Burstein D."/>
            <person name="Thomas B.C."/>
            <person name="Banfield J.F."/>
        </authorList>
    </citation>
    <scope>NUCLEOTIDE SEQUENCE [LARGE SCALE GENOMIC DNA]</scope>
    <source>
        <strain evidence="2">HGW-Dojkabacteria-1</strain>
    </source>
</reference>